<sequence length="124" mass="14335">MLTKHLTGYLWKVKDKNPEIMFGGDNKKEVPEQFHESLAKVLAELHQLPKQRTEGVKLPVEEASALILIMNKRVDHVKETFGVDQSLCNRWQDMDINKRTCVGMHGDVPNRNCRVCHGTRNRRT</sequence>
<name>A0ABY5JL73_9BACI</name>
<gene>
    <name evidence="1" type="ORF">NP439_13290</name>
</gene>
<proteinExistence type="predicted"/>
<dbReference type="EMBL" id="CP101914">
    <property type="protein sequence ID" value="UUI01049.1"/>
    <property type="molecule type" value="Genomic_DNA"/>
</dbReference>
<reference evidence="1" key="1">
    <citation type="submission" date="2022-07" db="EMBL/GenBank/DDBJ databases">
        <title>FELIX.</title>
        <authorList>
            <person name="Wan K.H."/>
            <person name="Park S."/>
            <person name="Lawrence Q."/>
            <person name="Eichenberger J.P."/>
            <person name="Booth B.W."/>
            <person name="Piaggio A.J."/>
            <person name="Chandler J.C."/>
            <person name="Franklin A.B."/>
            <person name="Celniker S.E."/>
        </authorList>
    </citation>
    <scope>NUCLEOTIDE SEQUENCE</scope>
    <source>
        <strain evidence="1">QA-1986 374</strain>
    </source>
</reference>
<keyword evidence="2" id="KW-1185">Reference proteome</keyword>
<dbReference type="Proteomes" id="UP001059773">
    <property type="component" value="Chromosome"/>
</dbReference>
<organism evidence="1 2">
    <name type="scientific">Oceanobacillus jeddahense</name>
    <dbReference type="NCBI Taxonomy" id="1462527"/>
    <lineage>
        <taxon>Bacteria</taxon>
        <taxon>Bacillati</taxon>
        <taxon>Bacillota</taxon>
        <taxon>Bacilli</taxon>
        <taxon>Bacillales</taxon>
        <taxon>Bacillaceae</taxon>
        <taxon>Oceanobacillus</taxon>
    </lineage>
</organism>
<accession>A0ABY5JL73</accession>
<protein>
    <submittedName>
        <fullName evidence="1">Uncharacterized protein</fullName>
    </submittedName>
</protein>
<dbReference type="RefSeq" id="WP_256706471.1">
    <property type="nucleotide sequence ID" value="NZ_CP101914.1"/>
</dbReference>
<evidence type="ECO:0000313" key="2">
    <source>
        <dbReference type="Proteomes" id="UP001059773"/>
    </source>
</evidence>
<evidence type="ECO:0000313" key="1">
    <source>
        <dbReference type="EMBL" id="UUI01049.1"/>
    </source>
</evidence>